<feature type="transmembrane region" description="Helical" evidence="8">
    <location>
        <begin position="1043"/>
        <end position="1066"/>
    </location>
</feature>
<evidence type="ECO:0000256" key="1">
    <source>
        <dbReference type="ARBA" id="ARBA00004141"/>
    </source>
</evidence>
<feature type="domain" description="Aminotransferase class V" evidence="9">
    <location>
        <begin position="100"/>
        <end position="360"/>
    </location>
</feature>
<dbReference type="Pfam" id="PF13520">
    <property type="entry name" value="AA_permease_2"/>
    <property type="match status" value="1"/>
</dbReference>
<dbReference type="EMBL" id="CAJNJA010035874">
    <property type="protein sequence ID" value="CAE7712699.1"/>
    <property type="molecule type" value="Genomic_DNA"/>
</dbReference>
<feature type="transmembrane region" description="Helical" evidence="8">
    <location>
        <begin position="921"/>
        <end position="946"/>
    </location>
</feature>
<dbReference type="Proteomes" id="UP000601435">
    <property type="component" value="Unassembled WGS sequence"/>
</dbReference>
<proteinExistence type="inferred from homology"/>
<dbReference type="InterPro" id="IPR002293">
    <property type="entry name" value="AA/rel_permease1"/>
</dbReference>
<dbReference type="GO" id="GO:0022857">
    <property type="term" value="F:transmembrane transporter activity"/>
    <property type="evidence" value="ECO:0007669"/>
    <property type="project" value="InterPro"/>
</dbReference>
<name>A0A812X398_9DINO</name>
<feature type="transmembrane region" description="Helical" evidence="8">
    <location>
        <begin position="1086"/>
        <end position="1104"/>
    </location>
</feature>
<dbReference type="Gene3D" id="3.30.1780.10">
    <property type="entry name" value="ornithine cyclodeaminase, domain 1"/>
    <property type="match status" value="1"/>
</dbReference>
<dbReference type="InterPro" id="IPR029058">
    <property type="entry name" value="AB_hydrolase_fold"/>
</dbReference>
<feature type="transmembrane region" description="Helical" evidence="8">
    <location>
        <begin position="713"/>
        <end position="734"/>
    </location>
</feature>
<evidence type="ECO:0000256" key="5">
    <source>
        <dbReference type="ARBA" id="ARBA00022989"/>
    </source>
</evidence>
<dbReference type="InterPro" id="IPR036291">
    <property type="entry name" value="NAD(P)-bd_dom_sf"/>
</dbReference>
<feature type="transmembrane region" description="Helical" evidence="8">
    <location>
        <begin position="788"/>
        <end position="815"/>
    </location>
</feature>
<evidence type="ECO:0000256" key="6">
    <source>
        <dbReference type="ARBA" id="ARBA00023136"/>
    </source>
</evidence>
<dbReference type="InterPro" id="IPR006311">
    <property type="entry name" value="TAT_signal"/>
</dbReference>
<dbReference type="InterPro" id="IPR001563">
    <property type="entry name" value="Peptidase_S10"/>
</dbReference>
<dbReference type="Gene3D" id="3.40.50.720">
    <property type="entry name" value="NAD(P)-binding Rossmann-like Domain"/>
    <property type="match status" value="1"/>
</dbReference>
<keyword evidence="5 8" id="KW-1133">Transmembrane helix</keyword>
<keyword evidence="4 8" id="KW-0812">Transmembrane</keyword>
<dbReference type="InterPro" id="IPR023401">
    <property type="entry name" value="ODC_N"/>
</dbReference>
<dbReference type="GO" id="GO:0016491">
    <property type="term" value="F:oxidoreductase activity"/>
    <property type="evidence" value="ECO:0007669"/>
    <property type="project" value="UniProtKB-ARBA"/>
</dbReference>
<accession>A0A812X398</accession>
<comment type="subcellular location">
    <subcellularLocation>
        <location evidence="1">Membrane</location>
        <topology evidence="1">Multi-pass membrane protein</topology>
    </subcellularLocation>
</comment>
<comment type="similarity">
    <text evidence="3">Belongs to the peptidase S10 family.</text>
</comment>
<dbReference type="FunFam" id="3.40.50.720:FF:000311">
    <property type="entry name" value="Ornithine cyclodeaminase"/>
    <property type="match status" value="1"/>
</dbReference>
<feature type="non-terminal residue" evidence="10">
    <location>
        <position position="1"/>
    </location>
</feature>
<evidence type="ECO:0000259" key="9">
    <source>
        <dbReference type="Pfam" id="PF00266"/>
    </source>
</evidence>
<feature type="transmembrane region" description="Helical" evidence="8">
    <location>
        <begin position="967"/>
        <end position="997"/>
    </location>
</feature>
<feature type="transmembrane region" description="Helical" evidence="8">
    <location>
        <begin position="852"/>
        <end position="871"/>
    </location>
</feature>
<dbReference type="Pfam" id="PF02423">
    <property type="entry name" value="OCD_Mu_crystall"/>
    <property type="match status" value="1"/>
</dbReference>
<keyword evidence="11" id="KW-1185">Reference proteome</keyword>
<dbReference type="Gene3D" id="3.90.1150.10">
    <property type="entry name" value="Aspartate Aminotransferase, domain 1"/>
    <property type="match status" value="1"/>
</dbReference>
<evidence type="ECO:0000256" key="7">
    <source>
        <dbReference type="SAM" id="MobiDB-lite"/>
    </source>
</evidence>
<dbReference type="GO" id="GO:0004185">
    <property type="term" value="F:serine-type carboxypeptidase activity"/>
    <property type="evidence" value="ECO:0007669"/>
    <property type="project" value="InterPro"/>
</dbReference>
<dbReference type="SUPFAM" id="SSF51735">
    <property type="entry name" value="NAD(P)-binding Rossmann-fold domains"/>
    <property type="match status" value="1"/>
</dbReference>
<dbReference type="Gene3D" id="3.40.50.1820">
    <property type="entry name" value="alpha/beta hydrolase"/>
    <property type="match status" value="1"/>
</dbReference>
<dbReference type="InterPro" id="IPR015424">
    <property type="entry name" value="PyrdxlP-dep_Trfase"/>
</dbReference>
<evidence type="ECO:0000256" key="2">
    <source>
        <dbReference type="ARBA" id="ARBA00008903"/>
    </source>
</evidence>
<dbReference type="PANTHER" id="PTHR13812:SF19">
    <property type="entry name" value="KETIMINE REDUCTASE MU-CRYSTALLIN"/>
    <property type="match status" value="1"/>
</dbReference>
<dbReference type="GO" id="GO:0006508">
    <property type="term" value="P:proteolysis"/>
    <property type="evidence" value="ECO:0007669"/>
    <property type="project" value="InterPro"/>
</dbReference>
<dbReference type="InterPro" id="IPR000192">
    <property type="entry name" value="Aminotrans_V_dom"/>
</dbReference>
<evidence type="ECO:0000313" key="10">
    <source>
        <dbReference type="EMBL" id="CAE7712699.1"/>
    </source>
</evidence>
<dbReference type="PROSITE" id="PS51318">
    <property type="entry name" value="TAT"/>
    <property type="match status" value="1"/>
</dbReference>
<dbReference type="Gene3D" id="3.40.640.10">
    <property type="entry name" value="Type I PLP-dependent aspartate aminotransferase-like (Major domain)"/>
    <property type="match status" value="1"/>
</dbReference>
<evidence type="ECO:0000313" key="11">
    <source>
        <dbReference type="Proteomes" id="UP000601435"/>
    </source>
</evidence>
<dbReference type="SUPFAM" id="SSF53383">
    <property type="entry name" value="PLP-dependent transferases"/>
    <property type="match status" value="1"/>
</dbReference>
<dbReference type="GO" id="GO:0005737">
    <property type="term" value="C:cytoplasm"/>
    <property type="evidence" value="ECO:0007669"/>
    <property type="project" value="TreeGrafter"/>
</dbReference>
<dbReference type="PANTHER" id="PTHR13812">
    <property type="entry name" value="KETIMINE REDUCTASE MU-CRYSTALLIN"/>
    <property type="match status" value="1"/>
</dbReference>
<evidence type="ECO:0000256" key="3">
    <source>
        <dbReference type="ARBA" id="ARBA00009431"/>
    </source>
</evidence>
<gene>
    <name evidence="10" type="primary">CRYM</name>
    <name evidence="10" type="ORF">SNEC2469_LOCUS20555</name>
</gene>
<evidence type="ECO:0000256" key="8">
    <source>
        <dbReference type="SAM" id="Phobius"/>
    </source>
</evidence>
<dbReference type="GO" id="GO:0019752">
    <property type="term" value="P:carboxylic acid metabolic process"/>
    <property type="evidence" value="ECO:0007669"/>
    <property type="project" value="UniProtKB-ARBA"/>
</dbReference>
<sequence>MNAAHKGVRLTRRACLVGAGAAPLAASAAGKAAAKTLKNTGALPDHDEFGDIQGVYLNSGSVHPFSRGARRSVERFLQSRSMSGEPEGYSMNQMRDSVLARYAALINAEVSEVAYVSSTSAGEALVVKALGLPQRGGRIVTDALHFFGSFHLYNELSAAGMDVVIIRPREDHQIHLEDMAAAMTNDTVLVAVSAISTINGFQHDLAAVAEMAHAHGAKVYVDAIHAIGAVPFDVRASNIDFAAGSSFKWLMGDMGLGFAYIRQDLIAEVQRPWAGYHQLASFASHVYPYDAPGDVAFETGAREDATGLFAMGTFSNTGVAHLDWSLDYISRLGVETIQAHRQPLIEKARREMPRLGFEPLTAEDSTGPLISWARENARAELYERLAAAGVEVSLSRHRLRISPSVFNTEADIDRTVAETLDYASCMTALRPAMIALSTGADNPSLRSFIGLGEGRTFALMPGNLGELGFGAKLVSVFQTEQGKTHEGLVILFDAETGAPVCVADGGAVTRIRTAAMSALATDVLARPDARRLALLGAGAQARAHAEALMKVRPFEAIVLWARNPDQARDQARALEAQTGVAVQVANTAEAAVTGADVICTVTGARDPVLSGDWVQPGAHINLVGSSGPMAAETDAALLLKSTVFPDHRPHVIAHGGEVLRAVEAGQYATDQLGPEIGQVLAGDKPGRQSDQEITVYKSLGHAVQDDQLRKGVGLFPVIALGLGTAIGVSIFSVIAPATALAGPAMLLSVVLAAVPMFVIAVTYAFMGSALPASGASYEWPRRFVSEKLAFIIVWLRIAGNVGAMFILALVLVRYLSFLVPLPTKLTMAGLFVLVFGLNILGVSIAATVQTALMVVLVGFFAIFVGFGGTGVQPDAFSPFLGGGWSGVFAAIPLLVGLFFGIEAATEVGGEVRNSRRNIPLGIALAISTAVVVYLLVGGVTLGLLGVERLAASETPILDAMAELVGRDLAQLIVALAAVAAIGTSLNALAMGFSRSLYAMGQSGALPSALGRVHPRFGTPYVALATMFVACILGLFMPTSLAPLFLAVNIPTLLKFCTTCLSSIVVVRTRPELYESAGFKLGKAATQIWAVLGMVMALLVTALGVSTDWRPYLALSLWRVVGVGVYLMRPLWTKETSHIELGQTAQTTHEGVFHGEAVAYDALVETYLLSGPDGETAGRLVTTSYVAQGAGDPAERPVLFLFNGGPGASTTPLHLSAFGPMRRFGDGETAYMQPNPDSLLDTADLVFIDPVGTGFSIPEAEEDGAQFWSREGDALSVAAVIERWLDRHGRTTSPRYVLGQSYGTLRAAEIARLAPELELDGILLFALVPDRAEGDVSYALSFPSMSAAAWYHDRIDREWRSGSDVFEEAVAYARTRYLPALAQGDALSTADEDEIAEALSSFVGLTADYILEKDLRLSNEDFMFELLADERLRTGQLDARATRRLDAPAQRPPYDDPGLSYHPGEPSEPEGEPAFSFDAAAYPSIVEAYYDEVLGFDPERPYRALNLEVNAAWDHQGWRPAIPYIATAMDNDPRLRVFWAAGIYDLSTPAFGGRYALEQAGIPADRLTAAYFPAGHSVFVGEENRALLGEAVRAFLTAE</sequence>
<dbReference type="SUPFAM" id="SSF53474">
    <property type="entry name" value="alpha/beta-Hydrolases"/>
    <property type="match status" value="1"/>
</dbReference>
<protein>
    <submittedName>
        <fullName evidence="10">CRYM protein</fullName>
    </submittedName>
</protein>
<dbReference type="OrthoDB" id="449532at2759"/>
<feature type="transmembrane region" description="Helical" evidence="8">
    <location>
        <begin position="746"/>
        <end position="768"/>
    </location>
</feature>
<comment type="similarity">
    <text evidence="2">Belongs to the ornithine cyclodeaminase/mu-crystallin family.</text>
</comment>
<dbReference type="InterPro" id="IPR015421">
    <property type="entry name" value="PyrdxlP-dep_Trfase_major"/>
</dbReference>
<feature type="transmembrane region" description="Helical" evidence="8">
    <location>
        <begin position="1017"/>
        <end position="1036"/>
    </location>
</feature>
<feature type="transmembrane region" description="Helical" evidence="8">
    <location>
        <begin position="883"/>
        <end position="901"/>
    </location>
</feature>
<dbReference type="InterPro" id="IPR003462">
    <property type="entry name" value="ODC_Mu_crystall"/>
</dbReference>
<organism evidence="10 11">
    <name type="scientific">Symbiodinium necroappetens</name>
    <dbReference type="NCBI Taxonomy" id="1628268"/>
    <lineage>
        <taxon>Eukaryota</taxon>
        <taxon>Sar</taxon>
        <taxon>Alveolata</taxon>
        <taxon>Dinophyceae</taxon>
        <taxon>Suessiales</taxon>
        <taxon>Symbiodiniaceae</taxon>
        <taxon>Symbiodinium</taxon>
    </lineage>
</organism>
<comment type="caution">
    <text evidence="10">The sequence shown here is derived from an EMBL/GenBank/DDBJ whole genome shotgun (WGS) entry which is preliminary data.</text>
</comment>
<dbReference type="GO" id="GO:0016020">
    <property type="term" value="C:membrane"/>
    <property type="evidence" value="ECO:0007669"/>
    <property type="project" value="UniProtKB-SubCell"/>
</dbReference>
<dbReference type="Gene3D" id="1.20.1740.10">
    <property type="entry name" value="Amino acid/polyamine transporter I"/>
    <property type="match status" value="1"/>
</dbReference>
<dbReference type="Pfam" id="PF00450">
    <property type="entry name" value="Peptidase_S10"/>
    <property type="match status" value="1"/>
</dbReference>
<feature type="region of interest" description="Disordered" evidence="7">
    <location>
        <begin position="1438"/>
        <end position="1472"/>
    </location>
</feature>
<evidence type="ECO:0000256" key="4">
    <source>
        <dbReference type="ARBA" id="ARBA00022692"/>
    </source>
</evidence>
<reference evidence="10" key="1">
    <citation type="submission" date="2021-02" db="EMBL/GenBank/DDBJ databases">
        <authorList>
            <person name="Dougan E. K."/>
            <person name="Rhodes N."/>
            <person name="Thang M."/>
            <person name="Chan C."/>
        </authorList>
    </citation>
    <scope>NUCLEOTIDE SEQUENCE</scope>
</reference>
<dbReference type="InterPro" id="IPR015422">
    <property type="entry name" value="PyrdxlP-dep_Trfase_small"/>
</dbReference>
<keyword evidence="6 8" id="KW-0472">Membrane</keyword>
<dbReference type="Pfam" id="PF00266">
    <property type="entry name" value="Aminotran_5"/>
    <property type="match status" value="1"/>
</dbReference>